<dbReference type="AlphaFoldDB" id="A0A0A9F789"/>
<name>A0A0A9F789_ARUDO</name>
<dbReference type="EMBL" id="GBRH01190827">
    <property type="protein sequence ID" value="JAE07069.1"/>
    <property type="molecule type" value="Transcribed_RNA"/>
</dbReference>
<protein>
    <submittedName>
        <fullName evidence="1">Uncharacterized protein</fullName>
    </submittedName>
</protein>
<accession>A0A0A9F789</accession>
<reference evidence="1" key="2">
    <citation type="journal article" date="2015" name="Data Brief">
        <title>Shoot transcriptome of the giant reed, Arundo donax.</title>
        <authorList>
            <person name="Barrero R.A."/>
            <person name="Guerrero F.D."/>
            <person name="Moolhuijzen P."/>
            <person name="Goolsby J.A."/>
            <person name="Tidwell J."/>
            <person name="Bellgard S.E."/>
            <person name="Bellgard M.I."/>
        </authorList>
    </citation>
    <scope>NUCLEOTIDE SEQUENCE</scope>
    <source>
        <tissue evidence="1">Shoot tissue taken approximately 20 cm above the soil surface</tissue>
    </source>
</reference>
<reference evidence="1" key="1">
    <citation type="submission" date="2014-09" db="EMBL/GenBank/DDBJ databases">
        <authorList>
            <person name="Magalhaes I.L.F."/>
            <person name="Oliveira U."/>
            <person name="Santos F.R."/>
            <person name="Vidigal T.H.D.A."/>
            <person name="Brescovit A.D."/>
            <person name="Santos A.J."/>
        </authorList>
    </citation>
    <scope>NUCLEOTIDE SEQUENCE</scope>
    <source>
        <tissue evidence="1">Shoot tissue taken approximately 20 cm above the soil surface</tissue>
    </source>
</reference>
<organism evidence="1">
    <name type="scientific">Arundo donax</name>
    <name type="common">Giant reed</name>
    <name type="synonym">Donax arundinaceus</name>
    <dbReference type="NCBI Taxonomy" id="35708"/>
    <lineage>
        <taxon>Eukaryota</taxon>
        <taxon>Viridiplantae</taxon>
        <taxon>Streptophyta</taxon>
        <taxon>Embryophyta</taxon>
        <taxon>Tracheophyta</taxon>
        <taxon>Spermatophyta</taxon>
        <taxon>Magnoliopsida</taxon>
        <taxon>Liliopsida</taxon>
        <taxon>Poales</taxon>
        <taxon>Poaceae</taxon>
        <taxon>PACMAD clade</taxon>
        <taxon>Arundinoideae</taxon>
        <taxon>Arundineae</taxon>
        <taxon>Arundo</taxon>
    </lineage>
</organism>
<sequence length="24" mass="3060">MRHHMTSEQQHYIFRTRHSMGKEM</sequence>
<evidence type="ECO:0000313" key="1">
    <source>
        <dbReference type="EMBL" id="JAE07069.1"/>
    </source>
</evidence>
<proteinExistence type="predicted"/>